<keyword evidence="4" id="KW-1185">Reference proteome</keyword>
<reference evidence="3 4" key="1">
    <citation type="submission" date="2013-03" db="EMBL/GenBank/DDBJ databases">
        <title>The Genome Sequence of Cladophialophora psammophila CBS 110553.</title>
        <authorList>
            <consortium name="The Broad Institute Genomics Platform"/>
            <person name="Cuomo C."/>
            <person name="de Hoog S."/>
            <person name="Gorbushina A."/>
            <person name="Walker B."/>
            <person name="Young S.K."/>
            <person name="Zeng Q."/>
            <person name="Gargeya S."/>
            <person name="Fitzgerald M."/>
            <person name="Haas B."/>
            <person name="Abouelleil A."/>
            <person name="Allen A.W."/>
            <person name="Alvarado L."/>
            <person name="Arachchi H.M."/>
            <person name="Berlin A.M."/>
            <person name="Chapman S.B."/>
            <person name="Gainer-Dewar J."/>
            <person name="Goldberg J."/>
            <person name="Griggs A."/>
            <person name="Gujja S."/>
            <person name="Hansen M."/>
            <person name="Howarth C."/>
            <person name="Imamovic A."/>
            <person name="Ireland A."/>
            <person name="Larimer J."/>
            <person name="McCowan C."/>
            <person name="Murphy C."/>
            <person name="Pearson M."/>
            <person name="Poon T.W."/>
            <person name="Priest M."/>
            <person name="Roberts A."/>
            <person name="Saif S."/>
            <person name="Shea T."/>
            <person name="Sisk P."/>
            <person name="Sykes S."/>
            <person name="Wortman J."/>
            <person name="Nusbaum C."/>
            <person name="Birren B."/>
        </authorList>
    </citation>
    <scope>NUCLEOTIDE SEQUENCE [LARGE SCALE GENOMIC DNA]</scope>
    <source>
        <strain evidence="3 4">CBS 110553</strain>
    </source>
</reference>
<organism evidence="3 4">
    <name type="scientific">Cladophialophora psammophila CBS 110553</name>
    <dbReference type="NCBI Taxonomy" id="1182543"/>
    <lineage>
        <taxon>Eukaryota</taxon>
        <taxon>Fungi</taxon>
        <taxon>Dikarya</taxon>
        <taxon>Ascomycota</taxon>
        <taxon>Pezizomycotina</taxon>
        <taxon>Eurotiomycetes</taxon>
        <taxon>Chaetothyriomycetidae</taxon>
        <taxon>Chaetothyriales</taxon>
        <taxon>Herpotrichiellaceae</taxon>
        <taxon>Cladophialophora</taxon>
    </lineage>
</organism>
<dbReference type="RefSeq" id="XP_007746876.1">
    <property type="nucleotide sequence ID" value="XM_007748686.1"/>
</dbReference>
<keyword evidence="2" id="KW-0812">Transmembrane</keyword>
<protein>
    <submittedName>
        <fullName evidence="3">Uncharacterized protein</fullName>
    </submittedName>
</protein>
<dbReference type="Proteomes" id="UP000019471">
    <property type="component" value="Unassembled WGS sequence"/>
</dbReference>
<feature type="transmembrane region" description="Helical" evidence="2">
    <location>
        <begin position="6"/>
        <end position="25"/>
    </location>
</feature>
<dbReference type="AlphaFoldDB" id="W9WWY0"/>
<dbReference type="HOGENOM" id="CLU_2454549_0_0_1"/>
<sequence length="89" mass="9740">MALVYFWLVMALLVGLAIFFGAKLLRVGMREKDLPPGKPIVELYKRVAVTRQACLTFDGNRTSDGANSGKPASDDSKPVSHVREMGKAM</sequence>
<evidence type="ECO:0000313" key="3">
    <source>
        <dbReference type="EMBL" id="EXJ69166.1"/>
    </source>
</evidence>
<evidence type="ECO:0000256" key="2">
    <source>
        <dbReference type="SAM" id="Phobius"/>
    </source>
</evidence>
<keyword evidence="2" id="KW-0472">Membrane</keyword>
<keyword evidence="2" id="KW-1133">Transmembrane helix</keyword>
<gene>
    <name evidence="3" type="ORF">A1O5_08101</name>
</gene>
<accession>W9WWY0</accession>
<evidence type="ECO:0000313" key="4">
    <source>
        <dbReference type="Proteomes" id="UP000019471"/>
    </source>
</evidence>
<comment type="caution">
    <text evidence="3">The sequence shown here is derived from an EMBL/GenBank/DDBJ whole genome shotgun (WGS) entry which is preliminary data.</text>
</comment>
<name>W9WWY0_9EURO</name>
<feature type="compositionally biased region" description="Basic and acidic residues" evidence="1">
    <location>
        <begin position="72"/>
        <end position="89"/>
    </location>
</feature>
<evidence type="ECO:0000256" key="1">
    <source>
        <dbReference type="SAM" id="MobiDB-lite"/>
    </source>
</evidence>
<feature type="region of interest" description="Disordered" evidence="1">
    <location>
        <begin position="60"/>
        <end position="89"/>
    </location>
</feature>
<dbReference type="EMBL" id="AMGX01000012">
    <property type="protein sequence ID" value="EXJ69166.1"/>
    <property type="molecule type" value="Genomic_DNA"/>
</dbReference>
<proteinExistence type="predicted"/>
<dbReference type="GeneID" id="19192803"/>